<sequence>MIMSQENNNINSNNQNVVGGAGEGGEVAEGGGEEEVVNKVDNNSPSTMITTTTNTSPSSSSDTTTTTTIQPQPQQQQTKFTCTITNYSTKDTPFYTTSETVWGLTWRVYIFPKGNTSQDDLSLFLDMAEIKQPNFLCQKVNFVMEICNQKNPEASIKKISEHIFTPKSSDWGFNKFMRLADLNNPNNGFIKDDTLIITVQIYNVIPESNTHRGVFSYNSKKLTGFVGLKNQGATCYMNSLLQALYQISPFRKAVYELPTSSSSSNNNQNNNQNDQTEITIPLALQRLFYKMQFGTNTVSTKELTKSFGWGTHDIFTQHDVQELNRVLCDNLNDKMKSTKAEGTIDKLFRGKIKNFIKCEKVKYESTREEFFYDLSLNVKGCSNILASFGKYTEIERLDGSNQYDAEGFGLQDANKGLRFLSFPPVLHLQLKRFEYDPHRDSNVKVNDKYTFPDKLDLSPYLDEGSDKSISSIYRLQGVLIHSGDIHNGHYYAFIRPSKTGDWLKFDDEDVSKCSFSQVCDESFGSEVEGQVSRFPSLRNFTNAYMLIYLREKEMDELLKPIPDCEIPEHLKERLENEEKRVNTRFLPLKISTDEDFVNSHSFDLVDFSKISFQNIPIKTTETMNISYLKKQLTTIFGVPPERQRLWIWAIRKNKSYRIDSRPESDETSLDELRSKCKNDIKLHLEISYIPRPLNGNEYFQNIGTKEPKEYALVFLKFYDPQTKSLSFVGSKVIDIHSRVSLLMPLLCQLARLPSNQQLLLFEEISEQQIEPIKPNETFKKVEIGNGDIIVFQKPISIIENYLYPTAIQYFSYIHHRIIVHFKQIENNNICGDVFTLELSKETKYSQITKAIGQYIQVDSNNIRLMTIPRLSGHDLYNPIKPNDNIPLSDILNSTVNNYSYSFSINNNMNNMNINNNNQNQNQNNSLDQLFFEVLSIPVSECENNRNFRITWKNPFTGSHEKVSIWVKRDGTIGDLKTNFVNIVDKQIERQSEQRHSLEKDKDKMMIVPKSLDINKIKLLEVRYHKIDKELSNEMALGHIMDSNTLKMELMIGPDSVPKPTGETLVQVVHFNNDSGMISYYGIPFLFVVRAGDTVPTVRSRIYQSHLYNEVSQNEFQRWKLAVITNDKQVEFLQDDVSFKDGSWGNSILGLHHPSLPVQKAIKINK</sequence>
<dbReference type="Gene3D" id="3.90.70.10">
    <property type="entry name" value="Cysteine proteinases"/>
    <property type="match status" value="1"/>
</dbReference>
<evidence type="ECO:0000313" key="12">
    <source>
        <dbReference type="Proteomes" id="UP000007797"/>
    </source>
</evidence>
<feature type="domain" description="MATH" evidence="9">
    <location>
        <begin position="77"/>
        <end position="201"/>
    </location>
</feature>
<evidence type="ECO:0000256" key="1">
    <source>
        <dbReference type="ARBA" id="ARBA00000707"/>
    </source>
</evidence>
<dbReference type="EC" id="3.4.19.12" evidence="3"/>
<feature type="compositionally biased region" description="Low complexity" evidence="8">
    <location>
        <begin position="1"/>
        <end position="18"/>
    </location>
</feature>
<dbReference type="PROSITE" id="PS00973">
    <property type="entry name" value="USP_2"/>
    <property type="match status" value="1"/>
</dbReference>
<feature type="region of interest" description="Disordered" evidence="8">
    <location>
        <begin position="1"/>
        <end position="77"/>
    </location>
</feature>
<evidence type="ECO:0000256" key="4">
    <source>
        <dbReference type="ARBA" id="ARBA00022670"/>
    </source>
</evidence>
<dbReference type="PROSITE" id="PS50235">
    <property type="entry name" value="USP_3"/>
    <property type="match status" value="1"/>
</dbReference>
<feature type="compositionally biased region" description="Low complexity" evidence="8">
    <location>
        <begin position="44"/>
        <end position="77"/>
    </location>
</feature>
<dbReference type="FunFam" id="3.90.70.10:FF:000128">
    <property type="entry name" value="Ubiquitin carboxyl-terminal hydrolase 15"/>
    <property type="match status" value="1"/>
</dbReference>
<dbReference type="AlphaFoldDB" id="F4Q1N9"/>
<dbReference type="InterPro" id="IPR038765">
    <property type="entry name" value="Papain-like_cys_pep_sf"/>
</dbReference>
<dbReference type="Pfam" id="PF12436">
    <property type="entry name" value="USP7_ICP0_bdg"/>
    <property type="match status" value="1"/>
</dbReference>
<comment type="catalytic activity">
    <reaction evidence="1">
        <text>Thiol-dependent hydrolysis of ester, thioester, amide, peptide and isopeptide bonds formed by the C-terminal Gly of ubiquitin (a 76-residue protein attached to proteins as an intracellular targeting signal).</text>
        <dbReference type="EC" id="3.4.19.12"/>
    </reaction>
</comment>
<gene>
    <name evidence="11" type="primary">usp7</name>
    <name evidence="11" type="ORF">DFA_03676</name>
</gene>
<keyword evidence="5" id="KW-0833">Ubl conjugation pathway</keyword>
<dbReference type="PROSITE" id="PS50144">
    <property type="entry name" value="MATH"/>
    <property type="match status" value="1"/>
</dbReference>
<dbReference type="GO" id="GO:0005634">
    <property type="term" value="C:nucleus"/>
    <property type="evidence" value="ECO:0007669"/>
    <property type="project" value="TreeGrafter"/>
</dbReference>
<evidence type="ECO:0000259" key="9">
    <source>
        <dbReference type="PROSITE" id="PS50144"/>
    </source>
</evidence>
<dbReference type="OMA" id="HTAHHRF"/>
<evidence type="ECO:0000256" key="2">
    <source>
        <dbReference type="ARBA" id="ARBA00009085"/>
    </source>
</evidence>
<feature type="domain" description="USP" evidence="10">
    <location>
        <begin position="226"/>
        <end position="551"/>
    </location>
</feature>
<dbReference type="InterPro" id="IPR029346">
    <property type="entry name" value="USP_C"/>
</dbReference>
<organism evidence="11 12">
    <name type="scientific">Cavenderia fasciculata</name>
    <name type="common">Slime mold</name>
    <name type="synonym">Dictyostelium fasciculatum</name>
    <dbReference type="NCBI Taxonomy" id="261658"/>
    <lineage>
        <taxon>Eukaryota</taxon>
        <taxon>Amoebozoa</taxon>
        <taxon>Evosea</taxon>
        <taxon>Eumycetozoa</taxon>
        <taxon>Dictyostelia</taxon>
        <taxon>Acytosteliales</taxon>
        <taxon>Cavenderiaceae</taxon>
        <taxon>Cavenderia</taxon>
    </lineage>
</organism>
<name>F4Q1N9_CACFS</name>
<dbReference type="RefSeq" id="XP_004357012.1">
    <property type="nucleotide sequence ID" value="XM_004356957.1"/>
</dbReference>
<dbReference type="SMART" id="SM00061">
    <property type="entry name" value="MATH"/>
    <property type="match status" value="1"/>
</dbReference>
<dbReference type="InterPro" id="IPR024729">
    <property type="entry name" value="USP7_ICP0-binding_dom"/>
</dbReference>
<dbReference type="MEROPS" id="C19.A72"/>
<dbReference type="Gene3D" id="2.60.210.10">
    <property type="entry name" value="Apoptosis, Tumor Necrosis Factor Receptor Associated Protein 2, Chain A"/>
    <property type="match status" value="1"/>
</dbReference>
<dbReference type="EMBL" id="GL883018">
    <property type="protein sequence ID" value="EGG18189.1"/>
    <property type="molecule type" value="Genomic_DNA"/>
</dbReference>
<dbReference type="GO" id="GO:0016579">
    <property type="term" value="P:protein deubiquitination"/>
    <property type="evidence" value="ECO:0007669"/>
    <property type="project" value="InterPro"/>
</dbReference>
<dbReference type="InterPro" id="IPR050164">
    <property type="entry name" value="Peptidase_C19"/>
</dbReference>
<keyword evidence="6" id="KW-0378">Hydrolase</keyword>
<dbReference type="GO" id="GO:0031647">
    <property type="term" value="P:regulation of protein stability"/>
    <property type="evidence" value="ECO:0007669"/>
    <property type="project" value="TreeGrafter"/>
</dbReference>
<dbReference type="InterPro" id="IPR029071">
    <property type="entry name" value="Ubiquitin-like_domsf"/>
</dbReference>
<dbReference type="CDD" id="cd02659">
    <property type="entry name" value="peptidase_C19C"/>
    <property type="match status" value="1"/>
</dbReference>
<dbReference type="Pfam" id="PF22486">
    <property type="entry name" value="MATH_2"/>
    <property type="match status" value="1"/>
</dbReference>
<evidence type="ECO:0000256" key="7">
    <source>
        <dbReference type="ARBA" id="ARBA00022807"/>
    </source>
</evidence>
<evidence type="ECO:0000256" key="3">
    <source>
        <dbReference type="ARBA" id="ARBA00012759"/>
    </source>
</evidence>
<protein>
    <recommendedName>
        <fullName evidence="3">ubiquitinyl hydrolase 1</fullName>
        <ecNumber evidence="3">3.4.19.12</ecNumber>
    </recommendedName>
</protein>
<dbReference type="InterPro" id="IPR001394">
    <property type="entry name" value="Peptidase_C19_UCH"/>
</dbReference>
<dbReference type="GO" id="GO:0006508">
    <property type="term" value="P:proteolysis"/>
    <property type="evidence" value="ECO:0007669"/>
    <property type="project" value="UniProtKB-KW"/>
</dbReference>
<evidence type="ECO:0000256" key="5">
    <source>
        <dbReference type="ARBA" id="ARBA00022786"/>
    </source>
</evidence>
<reference evidence="12" key="1">
    <citation type="journal article" date="2011" name="Genome Res.">
        <title>Phylogeny-wide analysis of social amoeba genomes highlights ancient origins for complex intercellular communication.</title>
        <authorList>
            <person name="Heidel A.J."/>
            <person name="Lawal H.M."/>
            <person name="Felder M."/>
            <person name="Schilde C."/>
            <person name="Helps N.R."/>
            <person name="Tunggal B."/>
            <person name="Rivero F."/>
            <person name="John U."/>
            <person name="Schleicher M."/>
            <person name="Eichinger L."/>
            <person name="Platzer M."/>
            <person name="Noegel A.A."/>
            <person name="Schaap P."/>
            <person name="Gloeckner G."/>
        </authorList>
    </citation>
    <scope>NUCLEOTIDE SEQUENCE [LARGE SCALE GENOMIC DNA]</scope>
    <source>
        <strain evidence="12">SH3</strain>
    </source>
</reference>
<dbReference type="GO" id="GO:0004843">
    <property type="term" value="F:cysteine-type deubiquitinase activity"/>
    <property type="evidence" value="ECO:0007669"/>
    <property type="project" value="UniProtKB-EC"/>
</dbReference>
<feature type="compositionally biased region" description="Gly residues" evidence="8">
    <location>
        <begin position="19"/>
        <end position="30"/>
    </location>
</feature>
<dbReference type="SUPFAM" id="SSF49599">
    <property type="entry name" value="TRAF domain-like"/>
    <property type="match status" value="1"/>
</dbReference>
<dbReference type="Pfam" id="PF14533">
    <property type="entry name" value="USP7_C2"/>
    <property type="match status" value="1"/>
</dbReference>
<dbReference type="Gene3D" id="3.10.20.90">
    <property type="entry name" value="Phosphatidylinositol 3-kinase Catalytic Subunit, Chain A, domain 1"/>
    <property type="match status" value="2"/>
</dbReference>
<dbReference type="GeneID" id="14870730"/>
<keyword evidence="12" id="KW-1185">Reference proteome</keyword>
<dbReference type="CDD" id="cd00121">
    <property type="entry name" value="MATH"/>
    <property type="match status" value="1"/>
</dbReference>
<dbReference type="Pfam" id="PF00443">
    <property type="entry name" value="UCH"/>
    <property type="match status" value="1"/>
</dbReference>
<dbReference type="PANTHER" id="PTHR24006:SF644">
    <property type="entry name" value="UBIQUITIN CARBOXYL-TERMINAL HYDROLASE 7"/>
    <property type="match status" value="1"/>
</dbReference>
<dbReference type="KEGG" id="dfa:DFA_03676"/>
<dbReference type="SUPFAM" id="SSF54001">
    <property type="entry name" value="Cysteine proteinases"/>
    <property type="match status" value="1"/>
</dbReference>
<dbReference type="SUPFAM" id="SSF54236">
    <property type="entry name" value="Ubiquitin-like"/>
    <property type="match status" value="1"/>
</dbReference>
<dbReference type="OrthoDB" id="289038at2759"/>
<dbReference type="STRING" id="1054147.F4Q1N9"/>
<evidence type="ECO:0000313" key="11">
    <source>
        <dbReference type="EMBL" id="EGG18189.1"/>
    </source>
</evidence>
<proteinExistence type="inferred from homology"/>
<dbReference type="PROSITE" id="PS00972">
    <property type="entry name" value="USP_1"/>
    <property type="match status" value="1"/>
</dbReference>
<keyword evidence="7" id="KW-0788">Thiol protease</keyword>
<evidence type="ECO:0000256" key="8">
    <source>
        <dbReference type="SAM" id="MobiDB-lite"/>
    </source>
</evidence>
<accession>F4Q1N9</accession>
<dbReference type="GO" id="GO:0005829">
    <property type="term" value="C:cytosol"/>
    <property type="evidence" value="ECO:0007669"/>
    <property type="project" value="TreeGrafter"/>
</dbReference>
<dbReference type="InterPro" id="IPR008974">
    <property type="entry name" value="TRAF-like"/>
</dbReference>
<evidence type="ECO:0000259" key="10">
    <source>
        <dbReference type="PROSITE" id="PS50235"/>
    </source>
</evidence>
<comment type="similarity">
    <text evidence="2">Belongs to the peptidase C19 family.</text>
</comment>
<keyword evidence="4" id="KW-0645">Protease</keyword>
<evidence type="ECO:0000256" key="6">
    <source>
        <dbReference type="ARBA" id="ARBA00022801"/>
    </source>
</evidence>
<dbReference type="InterPro" id="IPR028889">
    <property type="entry name" value="USP"/>
</dbReference>
<dbReference type="InterPro" id="IPR002083">
    <property type="entry name" value="MATH/TRAF_dom"/>
</dbReference>
<dbReference type="PANTHER" id="PTHR24006">
    <property type="entry name" value="UBIQUITIN CARBOXYL-TERMINAL HYDROLASE"/>
    <property type="match status" value="1"/>
</dbReference>
<dbReference type="Proteomes" id="UP000007797">
    <property type="component" value="Unassembled WGS sequence"/>
</dbReference>
<dbReference type="InterPro" id="IPR018200">
    <property type="entry name" value="USP_CS"/>
</dbReference>